<evidence type="ECO:0000259" key="9">
    <source>
        <dbReference type="PROSITE" id="PS50929"/>
    </source>
</evidence>
<dbReference type="SMART" id="SM00382">
    <property type="entry name" value="AAA"/>
    <property type="match status" value="1"/>
</dbReference>
<feature type="transmembrane region" description="Helical" evidence="7">
    <location>
        <begin position="186"/>
        <end position="204"/>
    </location>
</feature>
<dbReference type="Gene3D" id="1.20.1560.10">
    <property type="entry name" value="ABC transporter type 1, transmembrane domain"/>
    <property type="match status" value="1"/>
</dbReference>
<keyword evidence="4" id="KW-0067">ATP-binding</keyword>
<feature type="transmembrane region" description="Helical" evidence="7">
    <location>
        <begin position="159"/>
        <end position="180"/>
    </location>
</feature>
<dbReference type="PANTHER" id="PTHR43394:SF1">
    <property type="entry name" value="ATP-BINDING CASSETTE SUB-FAMILY B MEMBER 10, MITOCHONDRIAL"/>
    <property type="match status" value="1"/>
</dbReference>
<dbReference type="InterPro" id="IPR014223">
    <property type="entry name" value="ABC_CydC/D"/>
</dbReference>
<feature type="transmembrane region" description="Helical" evidence="7">
    <location>
        <begin position="265"/>
        <end position="289"/>
    </location>
</feature>
<dbReference type="NCBIfam" id="TIGR02868">
    <property type="entry name" value="CydC"/>
    <property type="match status" value="1"/>
</dbReference>
<keyword evidence="2 7" id="KW-0812">Transmembrane</keyword>
<dbReference type="PROSITE" id="PS51318">
    <property type="entry name" value="TAT"/>
    <property type="match status" value="1"/>
</dbReference>
<evidence type="ECO:0000256" key="1">
    <source>
        <dbReference type="ARBA" id="ARBA00004651"/>
    </source>
</evidence>
<keyword evidence="5 7" id="KW-1133">Transmembrane helix</keyword>
<dbReference type="GO" id="GO:0005524">
    <property type="term" value="F:ATP binding"/>
    <property type="evidence" value="ECO:0007669"/>
    <property type="project" value="UniProtKB-KW"/>
</dbReference>
<dbReference type="InterPro" id="IPR027417">
    <property type="entry name" value="P-loop_NTPase"/>
</dbReference>
<dbReference type="EMBL" id="VTPU01000003">
    <property type="protein sequence ID" value="TZG40747.1"/>
    <property type="molecule type" value="Genomic_DNA"/>
</dbReference>
<keyword evidence="6 7" id="KW-0472">Membrane</keyword>
<dbReference type="GO" id="GO:0015421">
    <property type="term" value="F:ABC-type oligopeptide transporter activity"/>
    <property type="evidence" value="ECO:0007669"/>
    <property type="project" value="TreeGrafter"/>
</dbReference>
<dbReference type="GO" id="GO:0016887">
    <property type="term" value="F:ATP hydrolysis activity"/>
    <property type="evidence" value="ECO:0007669"/>
    <property type="project" value="InterPro"/>
</dbReference>
<proteinExistence type="predicted"/>
<dbReference type="InterPro" id="IPR011527">
    <property type="entry name" value="ABC1_TM_dom"/>
</dbReference>
<dbReference type="GO" id="GO:0005886">
    <property type="term" value="C:plasma membrane"/>
    <property type="evidence" value="ECO:0007669"/>
    <property type="project" value="UniProtKB-SubCell"/>
</dbReference>
<dbReference type="AlphaFoldDB" id="A0A5D9DAJ9"/>
<dbReference type="InterPro" id="IPR039421">
    <property type="entry name" value="Type_1_exporter"/>
</dbReference>
<evidence type="ECO:0000256" key="2">
    <source>
        <dbReference type="ARBA" id="ARBA00022692"/>
    </source>
</evidence>
<gene>
    <name evidence="10" type="primary">cydC</name>
    <name evidence="10" type="ORF">FZZ93_04560</name>
</gene>
<feature type="domain" description="ABC transporter" evidence="8">
    <location>
        <begin position="362"/>
        <end position="591"/>
    </location>
</feature>
<dbReference type="Pfam" id="PF00664">
    <property type="entry name" value="ABC_membrane"/>
    <property type="match status" value="1"/>
</dbReference>
<evidence type="ECO:0000256" key="6">
    <source>
        <dbReference type="ARBA" id="ARBA00023136"/>
    </source>
</evidence>
<dbReference type="Proteomes" id="UP000324260">
    <property type="component" value="Unassembled WGS sequence"/>
</dbReference>
<evidence type="ECO:0000256" key="5">
    <source>
        <dbReference type="ARBA" id="ARBA00022989"/>
    </source>
</evidence>
<feature type="transmembrane region" description="Helical" evidence="7">
    <location>
        <begin position="60"/>
        <end position="83"/>
    </location>
</feature>
<dbReference type="PROSITE" id="PS50893">
    <property type="entry name" value="ABC_TRANSPORTER_2"/>
    <property type="match status" value="1"/>
</dbReference>
<dbReference type="PROSITE" id="PS50929">
    <property type="entry name" value="ABC_TM1F"/>
    <property type="match status" value="1"/>
</dbReference>
<dbReference type="Gene3D" id="3.40.50.300">
    <property type="entry name" value="P-loop containing nucleotide triphosphate hydrolases"/>
    <property type="match status" value="1"/>
</dbReference>
<evidence type="ECO:0000313" key="11">
    <source>
        <dbReference type="Proteomes" id="UP000324260"/>
    </source>
</evidence>
<dbReference type="SUPFAM" id="SSF52540">
    <property type="entry name" value="P-loop containing nucleoside triphosphate hydrolases"/>
    <property type="match status" value="1"/>
</dbReference>
<accession>A0A5D9DAJ9</accession>
<feature type="transmembrane region" description="Helical" evidence="7">
    <location>
        <begin position="301"/>
        <end position="323"/>
    </location>
</feature>
<dbReference type="Pfam" id="PF00005">
    <property type="entry name" value="ABC_tran"/>
    <property type="match status" value="1"/>
</dbReference>
<reference evidence="10 11" key="1">
    <citation type="submission" date="2019-08" db="EMBL/GenBank/DDBJ databases">
        <title>Draft Genome Sequence of Halomonas eurihalina Isolated from Preserved Hide-surface.</title>
        <authorList>
            <person name="Hussain S.A."/>
            <person name="Xu A."/>
            <person name="Sarker M."/>
            <person name="Sommers C."/>
        </authorList>
    </citation>
    <scope>NUCLEOTIDE SEQUENCE [LARGE SCALE GENOMIC DNA]</scope>
    <source>
        <strain evidence="10 11">MS1</strain>
    </source>
</reference>
<dbReference type="InterPro" id="IPR003593">
    <property type="entry name" value="AAA+_ATPase"/>
</dbReference>
<dbReference type="OrthoDB" id="6336411at2"/>
<feature type="transmembrane region" description="Helical" evidence="7">
    <location>
        <begin position="36"/>
        <end position="54"/>
    </location>
</feature>
<evidence type="ECO:0000256" key="7">
    <source>
        <dbReference type="SAM" id="Phobius"/>
    </source>
</evidence>
<dbReference type="SUPFAM" id="SSF90123">
    <property type="entry name" value="ABC transporter transmembrane region"/>
    <property type="match status" value="1"/>
</dbReference>
<comment type="subcellular location">
    <subcellularLocation>
        <location evidence="1">Cell membrane</location>
        <topology evidence="1">Multi-pass membrane protein</topology>
    </subcellularLocation>
</comment>
<keyword evidence="11" id="KW-1185">Reference proteome</keyword>
<dbReference type="PANTHER" id="PTHR43394">
    <property type="entry name" value="ATP-DEPENDENT PERMEASE MDL1, MITOCHONDRIAL"/>
    <property type="match status" value="1"/>
</dbReference>
<dbReference type="GO" id="GO:0045454">
    <property type="term" value="P:cell redox homeostasis"/>
    <property type="evidence" value="ECO:0007669"/>
    <property type="project" value="InterPro"/>
</dbReference>
<protein>
    <submittedName>
        <fullName evidence="10">Thiol reductant ABC exporter subunit CydC</fullName>
    </submittedName>
</protein>
<keyword evidence="3" id="KW-0547">Nucleotide-binding</keyword>
<dbReference type="GO" id="GO:0034775">
    <property type="term" value="P:glutathione transmembrane transport"/>
    <property type="evidence" value="ECO:0007669"/>
    <property type="project" value="InterPro"/>
</dbReference>
<name>A0A5D9DAJ9_HALER</name>
<feature type="domain" description="ABC transmembrane type-1" evidence="9">
    <location>
        <begin position="37"/>
        <end position="328"/>
    </location>
</feature>
<dbReference type="InterPro" id="IPR006311">
    <property type="entry name" value="TAT_signal"/>
</dbReference>
<organism evidence="10 11">
    <name type="scientific">Halomonas eurihalina</name>
    <dbReference type="NCBI Taxonomy" id="42566"/>
    <lineage>
        <taxon>Bacteria</taxon>
        <taxon>Pseudomonadati</taxon>
        <taxon>Pseudomonadota</taxon>
        <taxon>Gammaproteobacteria</taxon>
        <taxon>Oceanospirillales</taxon>
        <taxon>Halomonadaceae</taxon>
        <taxon>Halomonas</taxon>
    </lineage>
</organism>
<evidence type="ECO:0000256" key="4">
    <source>
        <dbReference type="ARBA" id="ARBA00022840"/>
    </source>
</evidence>
<evidence type="ECO:0000256" key="3">
    <source>
        <dbReference type="ARBA" id="ARBA00022741"/>
    </source>
</evidence>
<sequence length="591" mass="63041">MSRAYSRRRCMTEATPGLFATLRPWLVHLGRRRRRLLAGAALMLLALAAALGLLALSGWFITATALAGLVLAAGGAITLDVYVPGGGIRAFALTRTVARYVERLYNHDTVLRLLADLRGHMFAVLVDLDNASLSRRRASDWLNRLTADIDTLDSLFLRLLAPALVALLAILGLSALLTVWAPSAGLAVGLVLGLAWCWLTIGQARWGLAASRRRVAELERLRGRVIEHLSGMAELESHGALAEQRRRLDAIEARLRVDQSCLGRLAALGSALAGMAVGLAWLLALWLGAQLWAAEALSGPLMVMMPLAVLAMSEALMALPMAFTQFGATQAAAERLNALEAARHPVSVSPAGPLPSQGALSVSLERVGLRYPGALTAVLDDFSLQLAAGERLVLCGPSGIGKSSVAALIAGQIVPDSGRVCLGGIEIEHFEAQALRRRLALLTQNSELFDDSLAANLRLGDPEASDERLWDLLDEVELGQWAGGLPHGLATRVGEGGRRLSGGQARRLVLARLMLRDPGLVILDEPFTGLDATTAQRLAERLDAWLAGRTVIYLSHRHDDEAMPLPGVTRTIDLTAHIGSPLCATGQNLSG</sequence>
<dbReference type="PROSITE" id="PS00211">
    <property type="entry name" value="ABC_TRANSPORTER_1"/>
    <property type="match status" value="1"/>
</dbReference>
<comment type="caution">
    <text evidence="10">The sequence shown here is derived from an EMBL/GenBank/DDBJ whole genome shotgun (WGS) entry which is preliminary data.</text>
</comment>
<dbReference type="InterPro" id="IPR003439">
    <property type="entry name" value="ABC_transporter-like_ATP-bd"/>
</dbReference>
<evidence type="ECO:0000313" key="10">
    <source>
        <dbReference type="EMBL" id="TZG40747.1"/>
    </source>
</evidence>
<dbReference type="InterPro" id="IPR017871">
    <property type="entry name" value="ABC_transporter-like_CS"/>
</dbReference>
<dbReference type="InterPro" id="IPR036640">
    <property type="entry name" value="ABC1_TM_sf"/>
</dbReference>
<evidence type="ECO:0000259" key="8">
    <source>
        <dbReference type="PROSITE" id="PS50893"/>
    </source>
</evidence>